<keyword evidence="1" id="KW-0812">Transmembrane</keyword>
<dbReference type="EMBL" id="FOAW01000009">
    <property type="protein sequence ID" value="SEL47941.1"/>
    <property type="molecule type" value="Genomic_DNA"/>
</dbReference>
<feature type="transmembrane region" description="Helical" evidence="1">
    <location>
        <begin position="15"/>
        <end position="36"/>
    </location>
</feature>
<name>A0A1H7QIJ6_9NOCA</name>
<dbReference type="AlphaFoldDB" id="A0A1H7QIJ6"/>
<dbReference type="OrthoDB" id="4948465at2"/>
<keyword evidence="1" id="KW-1133">Transmembrane helix</keyword>
<keyword evidence="1" id="KW-0472">Membrane</keyword>
<dbReference type="Proteomes" id="UP000198677">
    <property type="component" value="Unassembled WGS sequence"/>
</dbReference>
<reference evidence="3" key="1">
    <citation type="submission" date="2016-10" db="EMBL/GenBank/DDBJ databases">
        <authorList>
            <person name="Varghese N."/>
            <person name="Submissions S."/>
        </authorList>
    </citation>
    <scope>NUCLEOTIDE SEQUENCE [LARGE SCALE GENOMIC DNA]</scope>
    <source>
        <strain evidence="3">DSM 44675</strain>
    </source>
</reference>
<evidence type="ECO:0000313" key="2">
    <source>
        <dbReference type="EMBL" id="SEL47941.1"/>
    </source>
</evidence>
<organism evidence="2 3">
    <name type="scientific">Rhodococcus maanshanensis</name>
    <dbReference type="NCBI Taxonomy" id="183556"/>
    <lineage>
        <taxon>Bacteria</taxon>
        <taxon>Bacillati</taxon>
        <taxon>Actinomycetota</taxon>
        <taxon>Actinomycetes</taxon>
        <taxon>Mycobacteriales</taxon>
        <taxon>Nocardiaceae</taxon>
        <taxon>Rhodococcus</taxon>
    </lineage>
</organism>
<dbReference type="RefSeq" id="WP_072751267.1">
    <property type="nucleotide sequence ID" value="NZ_FOAW01000009.1"/>
</dbReference>
<proteinExistence type="predicted"/>
<evidence type="ECO:0000256" key="1">
    <source>
        <dbReference type="SAM" id="Phobius"/>
    </source>
</evidence>
<accession>A0A1H7QIJ6</accession>
<sequence length="233" mass="26636">MKSVDQVLGFLSHSWWLLFVFGGSIGGAVKAVGAANQRRAERRQERYRLKQQTKIEIARAKAQNQTDEQTQRREIAKIVDEHDQTDARWFGYEMSLVTLLDFPMMTDMREPLTVEFHKAKRQADLLRPEDQESMVGNHEAQVEYRAAVHAYAIAFDVCESEAKRRRRTGFTAREQERLVRAQSLLRLAMDEAATPEERQSAYVKARKDLEGLIVLPAGARAQLEHRIAGQIGA</sequence>
<protein>
    <submittedName>
        <fullName evidence="2">Uncharacterized protein</fullName>
    </submittedName>
</protein>
<gene>
    <name evidence="2" type="ORF">SAMN05444583_109195</name>
</gene>
<keyword evidence="3" id="KW-1185">Reference proteome</keyword>
<evidence type="ECO:0000313" key="3">
    <source>
        <dbReference type="Proteomes" id="UP000198677"/>
    </source>
</evidence>